<evidence type="ECO:0000313" key="11">
    <source>
        <dbReference type="Proteomes" id="UP000305939"/>
    </source>
</evidence>
<keyword evidence="2" id="KW-1003">Cell membrane</keyword>
<comment type="similarity">
    <text evidence="6">Belongs to the ABC-4 integral membrane protein family.</text>
</comment>
<evidence type="ECO:0000259" key="9">
    <source>
        <dbReference type="Pfam" id="PF12704"/>
    </source>
</evidence>
<name>A0A4S3M3E3_9FLAO</name>
<dbReference type="PANTHER" id="PTHR30572">
    <property type="entry name" value="MEMBRANE COMPONENT OF TRANSPORTER-RELATED"/>
    <property type="match status" value="1"/>
</dbReference>
<dbReference type="Pfam" id="PF02687">
    <property type="entry name" value="FtsX"/>
    <property type="match status" value="1"/>
</dbReference>
<evidence type="ECO:0000256" key="1">
    <source>
        <dbReference type="ARBA" id="ARBA00004651"/>
    </source>
</evidence>
<feature type="transmembrane region" description="Helical" evidence="7">
    <location>
        <begin position="282"/>
        <end position="307"/>
    </location>
</feature>
<dbReference type="AlphaFoldDB" id="A0A4S3M3E3"/>
<organism evidence="10 11">
    <name type="scientific">Robertkochia marina</name>
    <dbReference type="NCBI Taxonomy" id="1227945"/>
    <lineage>
        <taxon>Bacteria</taxon>
        <taxon>Pseudomonadati</taxon>
        <taxon>Bacteroidota</taxon>
        <taxon>Flavobacteriia</taxon>
        <taxon>Flavobacteriales</taxon>
        <taxon>Flavobacteriaceae</taxon>
        <taxon>Robertkochia</taxon>
    </lineage>
</organism>
<dbReference type="RefSeq" id="WP_136335073.1">
    <property type="nucleotide sequence ID" value="NZ_QXMP01000001.1"/>
</dbReference>
<dbReference type="Proteomes" id="UP000305939">
    <property type="component" value="Unassembled WGS sequence"/>
</dbReference>
<evidence type="ECO:0000256" key="3">
    <source>
        <dbReference type="ARBA" id="ARBA00022692"/>
    </source>
</evidence>
<keyword evidence="4 7" id="KW-1133">Transmembrane helix</keyword>
<evidence type="ECO:0000256" key="2">
    <source>
        <dbReference type="ARBA" id="ARBA00022475"/>
    </source>
</evidence>
<gene>
    <name evidence="10" type="ORF">E7Z59_04455</name>
</gene>
<dbReference type="InterPro" id="IPR050250">
    <property type="entry name" value="Macrolide_Exporter_MacB"/>
</dbReference>
<evidence type="ECO:0000256" key="4">
    <source>
        <dbReference type="ARBA" id="ARBA00022989"/>
    </source>
</evidence>
<sequence length="410" mass="45940">MFSRDRWQEIFDTIKKNKLRTFLSGFTVTLGILIFTVLFGMGNGLKNAFMEFFMDDATNTFFIFPGRTTEPYRGFKQGRRIQFRNDDVEDIKKDFAYFLDYISPNIQRRGMVKYQGESNTYSVGGVGPSYRLNEKTIMMKGRYLNQHDIDNRTKVAVIGRLVERDLFGKDANAIGEYIVFNNVAYKVVGVFQDDGGDNEERVLYVPYTTLQLVEKNNDEISRIVLGYDTSIGHAGAMAFERSLTEYLKDKHNIAPEDRSGIFIRNLADIVQQNMMFANVIQMVVLLVGIGTLIAGVIGISNIMVFVVKERTKELGVRKALGATPWSVIGLVLQESVFITAIAGYIGLVIGILILRSMGDSLEDYFIVNPSVGVGTLVGATVILIFFGALAGYIPARRAARIKPIVALRDE</sequence>
<evidence type="ECO:0000313" key="10">
    <source>
        <dbReference type="EMBL" id="THD69583.1"/>
    </source>
</evidence>
<keyword evidence="11" id="KW-1185">Reference proteome</keyword>
<dbReference type="PANTHER" id="PTHR30572:SF4">
    <property type="entry name" value="ABC TRANSPORTER PERMEASE YTRF"/>
    <property type="match status" value="1"/>
</dbReference>
<feature type="domain" description="ABC3 transporter permease C-terminal" evidence="8">
    <location>
        <begin position="287"/>
        <end position="403"/>
    </location>
</feature>
<dbReference type="Pfam" id="PF12704">
    <property type="entry name" value="MacB_PCD"/>
    <property type="match status" value="1"/>
</dbReference>
<comment type="caution">
    <text evidence="10">The sequence shown here is derived from an EMBL/GenBank/DDBJ whole genome shotgun (WGS) entry which is preliminary data.</text>
</comment>
<feature type="transmembrane region" description="Helical" evidence="7">
    <location>
        <begin position="373"/>
        <end position="393"/>
    </location>
</feature>
<dbReference type="GO" id="GO:0005886">
    <property type="term" value="C:plasma membrane"/>
    <property type="evidence" value="ECO:0007669"/>
    <property type="project" value="UniProtKB-SubCell"/>
</dbReference>
<comment type="subcellular location">
    <subcellularLocation>
        <location evidence="1">Cell membrane</location>
        <topology evidence="1">Multi-pass membrane protein</topology>
    </subcellularLocation>
</comment>
<evidence type="ECO:0000256" key="5">
    <source>
        <dbReference type="ARBA" id="ARBA00023136"/>
    </source>
</evidence>
<dbReference type="EMBL" id="SSMC01000001">
    <property type="protein sequence ID" value="THD69583.1"/>
    <property type="molecule type" value="Genomic_DNA"/>
</dbReference>
<evidence type="ECO:0000259" key="8">
    <source>
        <dbReference type="Pfam" id="PF02687"/>
    </source>
</evidence>
<protein>
    <submittedName>
        <fullName evidence="10">ABC transporter permease</fullName>
    </submittedName>
</protein>
<dbReference type="InterPro" id="IPR003838">
    <property type="entry name" value="ABC3_permease_C"/>
</dbReference>
<reference evidence="10 11" key="1">
    <citation type="submission" date="2019-04" db="EMBL/GenBank/DDBJ databases">
        <title>Draft genome sequence of Robertkochia marina CC-AMO-30D.</title>
        <authorList>
            <person name="Hameed A."/>
            <person name="Lin S.-Y."/>
            <person name="Shahina M."/>
            <person name="Lai W.-A."/>
            <person name="Young C.-C."/>
        </authorList>
    </citation>
    <scope>NUCLEOTIDE SEQUENCE [LARGE SCALE GENOMIC DNA]</scope>
    <source>
        <strain evidence="10 11">CC-AMO-30D</strain>
    </source>
</reference>
<dbReference type="OrthoDB" id="9770036at2"/>
<evidence type="ECO:0000256" key="7">
    <source>
        <dbReference type="SAM" id="Phobius"/>
    </source>
</evidence>
<dbReference type="GO" id="GO:0022857">
    <property type="term" value="F:transmembrane transporter activity"/>
    <property type="evidence" value="ECO:0007669"/>
    <property type="project" value="TreeGrafter"/>
</dbReference>
<dbReference type="InterPro" id="IPR025857">
    <property type="entry name" value="MacB_PCD"/>
</dbReference>
<keyword evidence="3 7" id="KW-0812">Transmembrane</keyword>
<feature type="domain" description="MacB-like periplasmic core" evidence="9">
    <location>
        <begin position="21"/>
        <end position="224"/>
    </location>
</feature>
<proteinExistence type="inferred from homology"/>
<keyword evidence="5 7" id="KW-0472">Membrane</keyword>
<feature type="transmembrane region" description="Helical" evidence="7">
    <location>
        <begin position="327"/>
        <end position="353"/>
    </location>
</feature>
<accession>A0A4S3M3E3</accession>
<feature type="transmembrane region" description="Helical" evidence="7">
    <location>
        <begin position="21"/>
        <end position="41"/>
    </location>
</feature>
<evidence type="ECO:0000256" key="6">
    <source>
        <dbReference type="ARBA" id="ARBA00038076"/>
    </source>
</evidence>